<dbReference type="PROSITE" id="PS51387">
    <property type="entry name" value="FAD_PCMH"/>
    <property type="match status" value="1"/>
</dbReference>
<dbReference type="InterPro" id="IPR016169">
    <property type="entry name" value="FAD-bd_PCMH_sub2"/>
</dbReference>
<dbReference type="InterPro" id="IPR006094">
    <property type="entry name" value="Oxid_FAD_bind_N"/>
</dbReference>
<protein>
    <submittedName>
        <fullName evidence="7">FAD-binding domain-containing protein</fullName>
    </submittedName>
</protein>
<evidence type="ECO:0000256" key="3">
    <source>
        <dbReference type="ARBA" id="ARBA00022827"/>
    </source>
</evidence>
<feature type="chain" id="PRO_5018007677" evidence="5">
    <location>
        <begin position="20"/>
        <end position="507"/>
    </location>
</feature>
<dbReference type="Pfam" id="PF08031">
    <property type="entry name" value="BBE"/>
    <property type="match status" value="1"/>
</dbReference>
<dbReference type="InterPro" id="IPR050416">
    <property type="entry name" value="FAD-linked_Oxidoreductase"/>
</dbReference>
<comment type="similarity">
    <text evidence="1">Belongs to the oxygen-dependent FAD-linked oxidoreductase family.</text>
</comment>
<keyword evidence="4" id="KW-0560">Oxidoreductase</keyword>
<evidence type="ECO:0000256" key="2">
    <source>
        <dbReference type="ARBA" id="ARBA00022630"/>
    </source>
</evidence>
<accession>A0A3N4I8X6</accession>
<gene>
    <name evidence="7" type="ORF">BJ508DRAFT_208121</name>
</gene>
<evidence type="ECO:0000256" key="1">
    <source>
        <dbReference type="ARBA" id="ARBA00005466"/>
    </source>
</evidence>
<dbReference type="PANTHER" id="PTHR42973:SF15">
    <property type="entry name" value="FAD-BINDING PCMH-TYPE DOMAIN-CONTAINING PROTEIN"/>
    <property type="match status" value="1"/>
</dbReference>
<evidence type="ECO:0000313" key="8">
    <source>
        <dbReference type="Proteomes" id="UP000275078"/>
    </source>
</evidence>
<dbReference type="InterPro" id="IPR036318">
    <property type="entry name" value="FAD-bd_PCMH-like_sf"/>
</dbReference>
<dbReference type="GO" id="GO:0071949">
    <property type="term" value="F:FAD binding"/>
    <property type="evidence" value="ECO:0007669"/>
    <property type="project" value="InterPro"/>
</dbReference>
<evidence type="ECO:0000313" key="7">
    <source>
        <dbReference type="EMBL" id="RPA82533.1"/>
    </source>
</evidence>
<dbReference type="Gene3D" id="3.40.462.20">
    <property type="match status" value="1"/>
</dbReference>
<keyword evidence="8" id="KW-1185">Reference proteome</keyword>
<organism evidence="7 8">
    <name type="scientific">Ascobolus immersus RN42</name>
    <dbReference type="NCBI Taxonomy" id="1160509"/>
    <lineage>
        <taxon>Eukaryota</taxon>
        <taxon>Fungi</taxon>
        <taxon>Dikarya</taxon>
        <taxon>Ascomycota</taxon>
        <taxon>Pezizomycotina</taxon>
        <taxon>Pezizomycetes</taxon>
        <taxon>Pezizales</taxon>
        <taxon>Ascobolaceae</taxon>
        <taxon>Ascobolus</taxon>
    </lineage>
</organism>
<keyword evidence="5" id="KW-0732">Signal</keyword>
<dbReference type="PANTHER" id="PTHR42973">
    <property type="entry name" value="BINDING OXIDOREDUCTASE, PUTATIVE (AFU_ORTHOLOGUE AFUA_1G17690)-RELATED"/>
    <property type="match status" value="1"/>
</dbReference>
<evidence type="ECO:0000256" key="4">
    <source>
        <dbReference type="ARBA" id="ARBA00023002"/>
    </source>
</evidence>
<dbReference type="InterPro" id="IPR016166">
    <property type="entry name" value="FAD-bd_PCMH"/>
</dbReference>
<name>A0A3N4I8X6_ASCIM</name>
<evidence type="ECO:0000259" key="6">
    <source>
        <dbReference type="PROSITE" id="PS51387"/>
    </source>
</evidence>
<evidence type="ECO:0000256" key="5">
    <source>
        <dbReference type="SAM" id="SignalP"/>
    </source>
</evidence>
<feature type="signal peptide" evidence="5">
    <location>
        <begin position="1"/>
        <end position="19"/>
    </location>
</feature>
<proteinExistence type="inferred from homology"/>
<dbReference type="Pfam" id="PF01565">
    <property type="entry name" value="FAD_binding_4"/>
    <property type="match status" value="1"/>
</dbReference>
<dbReference type="InterPro" id="IPR012951">
    <property type="entry name" value="BBE"/>
</dbReference>
<dbReference type="Proteomes" id="UP000275078">
    <property type="component" value="Unassembled WGS sequence"/>
</dbReference>
<dbReference type="GO" id="GO:0016491">
    <property type="term" value="F:oxidoreductase activity"/>
    <property type="evidence" value="ECO:0007669"/>
    <property type="project" value="UniProtKB-KW"/>
</dbReference>
<dbReference type="Gene3D" id="3.30.465.10">
    <property type="match status" value="1"/>
</dbReference>
<keyword evidence="3" id="KW-0274">FAD</keyword>
<dbReference type="STRING" id="1160509.A0A3N4I8X6"/>
<dbReference type="AlphaFoldDB" id="A0A3N4I8X6"/>
<sequence length="507" mass="55144">MKFLSTASLLLSLGLGVYSQSNITDCLAAAHIETIAPTSPSYRTAIRPLNSRTPWYPAAVAIPGSEEQVSAAVKCASQHSLKVQPLGGGHSYGAFGLGGQNGSLVINMKHFRGVSFDSGTNIAVIGSGMRLGDIALALYANGKRDIPHGVCGGVGIGGHATHGGFGFTSRMWGTTLDVVVGMDVVLADGSRKYVDKDTDPDLFWAFRGAGDSFGIITKFHVQTLLAPEVGTVFNFTFPGLKTAAERVAIFKSVQDFSITADAKFHMRAFSVPSLGWGDSFTISGVYWGPKETYLELIEPLASAMPNNTRHLNQELDYLTALSSFDQWQPLAQREPYNPPSVSFFTKSIISPDPLSDASLTSFFNFITSPNANTQGKTPVYWYVIHDLYGGQKSRIGEFPLESASYAGRDALWTMQLYSSPAGFGGGYPAAGFQFMQDMVDSVQKPQPETNFSAYPNYVDPSLKKEDALRLYYGPQLERLKQIKRKVDKNDMFWNPQSVSVGRPPARK</sequence>
<keyword evidence="2" id="KW-0285">Flavoprotein</keyword>
<dbReference type="OrthoDB" id="407275at2759"/>
<dbReference type="SUPFAM" id="SSF56176">
    <property type="entry name" value="FAD-binding/transporter-associated domain-like"/>
    <property type="match status" value="1"/>
</dbReference>
<feature type="domain" description="FAD-binding PCMH-type" evidence="6">
    <location>
        <begin position="53"/>
        <end position="226"/>
    </location>
</feature>
<dbReference type="EMBL" id="ML119671">
    <property type="protein sequence ID" value="RPA82533.1"/>
    <property type="molecule type" value="Genomic_DNA"/>
</dbReference>
<reference evidence="7 8" key="1">
    <citation type="journal article" date="2018" name="Nat. Ecol. Evol.">
        <title>Pezizomycetes genomes reveal the molecular basis of ectomycorrhizal truffle lifestyle.</title>
        <authorList>
            <person name="Murat C."/>
            <person name="Payen T."/>
            <person name="Noel B."/>
            <person name="Kuo A."/>
            <person name="Morin E."/>
            <person name="Chen J."/>
            <person name="Kohler A."/>
            <person name="Krizsan K."/>
            <person name="Balestrini R."/>
            <person name="Da Silva C."/>
            <person name="Montanini B."/>
            <person name="Hainaut M."/>
            <person name="Levati E."/>
            <person name="Barry K.W."/>
            <person name="Belfiori B."/>
            <person name="Cichocki N."/>
            <person name="Clum A."/>
            <person name="Dockter R.B."/>
            <person name="Fauchery L."/>
            <person name="Guy J."/>
            <person name="Iotti M."/>
            <person name="Le Tacon F."/>
            <person name="Lindquist E.A."/>
            <person name="Lipzen A."/>
            <person name="Malagnac F."/>
            <person name="Mello A."/>
            <person name="Molinier V."/>
            <person name="Miyauchi S."/>
            <person name="Poulain J."/>
            <person name="Riccioni C."/>
            <person name="Rubini A."/>
            <person name="Sitrit Y."/>
            <person name="Splivallo R."/>
            <person name="Traeger S."/>
            <person name="Wang M."/>
            <person name="Zifcakova L."/>
            <person name="Wipf D."/>
            <person name="Zambonelli A."/>
            <person name="Paolocci F."/>
            <person name="Nowrousian M."/>
            <person name="Ottonello S."/>
            <person name="Baldrian P."/>
            <person name="Spatafora J.W."/>
            <person name="Henrissat B."/>
            <person name="Nagy L.G."/>
            <person name="Aury J.M."/>
            <person name="Wincker P."/>
            <person name="Grigoriev I.V."/>
            <person name="Bonfante P."/>
            <person name="Martin F.M."/>
        </authorList>
    </citation>
    <scope>NUCLEOTIDE SEQUENCE [LARGE SCALE GENOMIC DNA]</scope>
    <source>
        <strain evidence="7 8">RN42</strain>
    </source>
</reference>